<evidence type="ECO:0000259" key="16">
    <source>
        <dbReference type="Pfam" id="PF00485"/>
    </source>
</evidence>
<feature type="domain" description="Phosphoribulokinase/uridine kinase" evidence="16">
    <location>
        <begin position="95"/>
        <end position="253"/>
    </location>
</feature>
<dbReference type="NCBIfam" id="TIGR00554">
    <property type="entry name" value="panK_bact"/>
    <property type="match status" value="1"/>
</dbReference>
<accession>A0A7L5BI80</accession>
<comment type="catalytic activity">
    <reaction evidence="1 14 15">
        <text>(R)-pantothenate + ATP = (R)-4'-phosphopantothenate + ADP + H(+)</text>
        <dbReference type="Rhea" id="RHEA:16373"/>
        <dbReference type="ChEBI" id="CHEBI:10986"/>
        <dbReference type="ChEBI" id="CHEBI:15378"/>
        <dbReference type="ChEBI" id="CHEBI:29032"/>
        <dbReference type="ChEBI" id="CHEBI:30616"/>
        <dbReference type="ChEBI" id="CHEBI:456216"/>
        <dbReference type="EC" id="2.7.1.33"/>
    </reaction>
</comment>
<evidence type="ECO:0000256" key="1">
    <source>
        <dbReference type="ARBA" id="ARBA00001206"/>
    </source>
</evidence>
<gene>
    <name evidence="14" type="primary">coaA</name>
    <name evidence="17" type="ORF">G3A56_11430</name>
</gene>
<dbReference type="InterPro" id="IPR004566">
    <property type="entry name" value="PanK"/>
</dbReference>
<evidence type="ECO:0000256" key="9">
    <source>
        <dbReference type="ARBA" id="ARBA00022741"/>
    </source>
</evidence>
<dbReference type="GO" id="GO:0004594">
    <property type="term" value="F:pantothenate kinase activity"/>
    <property type="evidence" value="ECO:0007669"/>
    <property type="project" value="UniProtKB-UniRule"/>
</dbReference>
<reference evidence="17 18" key="1">
    <citation type="submission" date="2020-02" db="EMBL/GenBank/DDBJ databases">
        <title>Plant-Promoting Endophytic Bacterium Rhizobium oryzihabitans sp. nov., Isolated from the Root of Rice.</title>
        <authorList>
            <person name="zhao J."/>
            <person name="Zhang G."/>
        </authorList>
    </citation>
    <scope>NUCLEOTIDE SEQUENCE [LARGE SCALE GENOMIC DNA]</scope>
    <source>
        <strain evidence="17 18">M15</strain>
    </source>
</reference>
<evidence type="ECO:0000256" key="8">
    <source>
        <dbReference type="ARBA" id="ARBA00022679"/>
    </source>
</evidence>
<dbReference type="SUPFAM" id="SSF52540">
    <property type="entry name" value="P-loop containing nucleoside triphosphate hydrolases"/>
    <property type="match status" value="1"/>
</dbReference>
<dbReference type="Pfam" id="PF00485">
    <property type="entry name" value="PRK"/>
    <property type="match status" value="1"/>
</dbReference>
<dbReference type="Gene3D" id="3.40.50.300">
    <property type="entry name" value="P-loop containing nucleotide triphosphate hydrolases"/>
    <property type="match status" value="1"/>
</dbReference>
<feature type="binding site" evidence="14">
    <location>
        <begin position="100"/>
        <end position="107"/>
    </location>
    <ligand>
        <name>ATP</name>
        <dbReference type="ChEBI" id="CHEBI:30616"/>
    </ligand>
</feature>
<evidence type="ECO:0000256" key="10">
    <source>
        <dbReference type="ARBA" id="ARBA00022777"/>
    </source>
</evidence>
<dbReference type="CDD" id="cd02025">
    <property type="entry name" value="PanK"/>
    <property type="match status" value="1"/>
</dbReference>
<keyword evidence="7 14" id="KW-0963">Cytoplasm</keyword>
<dbReference type="EC" id="2.7.1.33" evidence="5 14"/>
<evidence type="ECO:0000256" key="12">
    <source>
        <dbReference type="ARBA" id="ARBA00022993"/>
    </source>
</evidence>
<dbReference type="PANTHER" id="PTHR10285">
    <property type="entry name" value="URIDINE KINASE"/>
    <property type="match status" value="1"/>
</dbReference>
<organism evidence="17 18">
    <name type="scientific">Rhizobium oryzihabitans</name>
    <dbReference type="NCBI Taxonomy" id="2267833"/>
    <lineage>
        <taxon>Bacteria</taxon>
        <taxon>Pseudomonadati</taxon>
        <taxon>Pseudomonadota</taxon>
        <taxon>Alphaproteobacteria</taxon>
        <taxon>Hyphomicrobiales</taxon>
        <taxon>Rhizobiaceae</taxon>
        <taxon>Rhizobium/Agrobacterium group</taxon>
        <taxon>Rhizobium</taxon>
    </lineage>
</organism>
<dbReference type="UniPathway" id="UPA00241">
    <property type="reaction ID" value="UER00352"/>
</dbReference>
<protein>
    <recommendedName>
        <fullName evidence="6 14">Pantothenate kinase</fullName>
        <ecNumber evidence="5 14">2.7.1.33</ecNumber>
    </recommendedName>
    <alternativeName>
        <fullName evidence="13 14">Pantothenic acid kinase</fullName>
    </alternativeName>
</protein>
<evidence type="ECO:0000256" key="15">
    <source>
        <dbReference type="RuleBase" id="RU003530"/>
    </source>
</evidence>
<proteinExistence type="inferred from homology"/>
<evidence type="ECO:0000256" key="3">
    <source>
        <dbReference type="ARBA" id="ARBA00005225"/>
    </source>
</evidence>
<dbReference type="EMBL" id="CP048632">
    <property type="protein sequence ID" value="QIB38529.1"/>
    <property type="molecule type" value="Genomic_DNA"/>
</dbReference>
<sequence length="322" mass="36992">MPSTLDHFRPDEYSPYHFFSSEEWANFRADTPLTLSADEVKRLRSLDDPIDLDEVRRIYLSLSRLLSSHVEASQLLFEQRNRFLNMADVNKTPFVIGIAGSVAVGKSTTARILKELLARWPSSPKVDLITTDGFLYPNEVLRRENLMERKGFPESYDIGALLRFLSAIKAGQPNVKAPRYSHLTYDVLPNEFTVIDQPDILIFEGINVLQSRDLPAGGRIVPIVSDFFDFSIYIDADEDFIHNWYVNRFMNLRQTAFRDPNSFFNRYASISEEAALSIAEGLWQNINLKNLRQNIVPTRPRADLILRKGKNHLIDTVALRKL</sequence>
<keyword evidence="10 14" id="KW-0418">Kinase</keyword>
<comment type="subcellular location">
    <subcellularLocation>
        <location evidence="2 14 15">Cytoplasm</location>
    </subcellularLocation>
</comment>
<evidence type="ECO:0000256" key="11">
    <source>
        <dbReference type="ARBA" id="ARBA00022840"/>
    </source>
</evidence>
<dbReference type="GO" id="GO:0005737">
    <property type="term" value="C:cytoplasm"/>
    <property type="evidence" value="ECO:0007669"/>
    <property type="project" value="UniProtKB-SubCell"/>
</dbReference>
<evidence type="ECO:0000256" key="4">
    <source>
        <dbReference type="ARBA" id="ARBA00006087"/>
    </source>
</evidence>
<evidence type="ECO:0000256" key="13">
    <source>
        <dbReference type="ARBA" id="ARBA00032866"/>
    </source>
</evidence>
<dbReference type="Proteomes" id="UP000464865">
    <property type="component" value="Chromosome M15-11"/>
</dbReference>
<dbReference type="PIRSF" id="PIRSF000545">
    <property type="entry name" value="Pantothenate_kin"/>
    <property type="match status" value="1"/>
</dbReference>
<comment type="similarity">
    <text evidence="4 14 15">Belongs to the prokaryotic pantothenate kinase family.</text>
</comment>
<dbReference type="GO" id="GO:0015937">
    <property type="term" value="P:coenzyme A biosynthetic process"/>
    <property type="evidence" value="ECO:0007669"/>
    <property type="project" value="UniProtKB-UniRule"/>
</dbReference>
<dbReference type="GO" id="GO:0005524">
    <property type="term" value="F:ATP binding"/>
    <property type="evidence" value="ECO:0007669"/>
    <property type="project" value="UniProtKB-UniRule"/>
</dbReference>
<name>A0A7L5BI80_9HYPH</name>
<comment type="pathway">
    <text evidence="3 14 15">Cofactor biosynthesis; coenzyme A biosynthesis; CoA from (R)-pantothenate: step 1/5.</text>
</comment>
<evidence type="ECO:0000256" key="6">
    <source>
        <dbReference type="ARBA" id="ARBA00015080"/>
    </source>
</evidence>
<dbReference type="AlphaFoldDB" id="A0A7L5BI80"/>
<keyword evidence="9 14" id="KW-0547">Nucleotide-binding</keyword>
<evidence type="ECO:0000256" key="7">
    <source>
        <dbReference type="ARBA" id="ARBA00022490"/>
    </source>
</evidence>
<keyword evidence="11 14" id="KW-0067">ATP-binding</keyword>
<evidence type="ECO:0000256" key="14">
    <source>
        <dbReference type="HAMAP-Rule" id="MF_00215"/>
    </source>
</evidence>
<dbReference type="KEGG" id="roy:G3A56_11430"/>
<keyword evidence="18" id="KW-1185">Reference proteome</keyword>
<dbReference type="HAMAP" id="MF_00215">
    <property type="entry name" value="Pantothen_kinase_1"/>
    <property type="match status" value="1"/>
</dbReference>
<dbReference type="InterPro" id="IPR027417">
    <property type="entry name" value="P-loop_NTPase"/>
</dbReference>
<evidence type="ECO:0000256" key="2">
    <source>
        <dbReference type="ARBA" id="ARBA00004496"/>
    </source>
</evidence>
<keyword evidence="8 14" id="KW-0808">Transferase</keyword>
<evidence type="ECO:0000313" key="18">
    <source>
        <dbReference type="Proteomes" id="UP000464865"/>
    </source>
</evidence>
<dbReference type="InterPro" id="IPR006083">
    <property type="entry name" value="PRK/URK"/>
</dbReference>
<evidence type="ECO:0000256" key="5">
    <source>
        <dbReference type="ARBA" id="ARBA00012102"/>
    </source>
</evidence>
<keyword evidence="12 14" id="KW-0173">Coenzyme A biosynthesis</keyword>
<evidence type="ECO:0000313" key="17">
    <source>
        <dbReference type="EMBL" id="QIB38529.1"/>
    </source>
</evidence>